<dbReference type="HOGENOM" id="CLU_3353801_0_0_2"/>
<organism evidence="1 2">
    <name type="scientific">Archaeoglobus veneficus (strain DSM 11195 / SNP6)</name>
    <dbReference type="NCBI Taxonomy" id="693661"/>
    <lineage>
        <taxon>Archaea</taxon>
        <taxon>Methanobacteriati</taxon>
        <taxon>Methanobacteriota</taxon>
        <taxon>Archaeoglobi</taxon>
        <taxon>Archaeoglobales</taxon>
        <taxon>Archaeoglobaceae</taxon>
        <taxon>Archaeoglobus</taxon>
    </lineage>
</organism>
<reference evidence="1 2" key="1">
    <citation type="submission" date="2011-03" db="EMBL/GenBank/DDBJ databases">
        <title>The complete genome of Archaeoglobus veneficus SNP6.</title>
        <authorList>
            <consortium name="US DOE Joint Genome Institute (JGI-PGF)"/>
            <person name="Lucas S."/>
            <person name="Copeland A."/>
            <person name="Lapidus A."/>
            <person name="Bruce D."/>
            <person name="Goodwin L."/>
            <person name="Pitluck S."/>
            <person name="Kyrpides N."/>
            <person name="Mavromatis K."/>
            <person name="Pagani I."/>
            <person name="Ivanova N."/>
            <person name="Mikhailova N."/>
            <person name="Lu M."/>
            <person name="Detter J.C."/>
            <person name="Tapia R."/>
            <person name="Han C."/>
            <person name="Land M."/>
            <person name="Hauser L."/>
            <person name="Markowitz V."/>
            <person name="Cheng J.-F."/>
            <person name="Hugenholtz P."/>
            <person name="Woyke T."/>
            <person name="Wu D."/>
            <person name="Spring S."/>
            <person name="Brambilla E."/>
            <person name="Klenk H.-P."/>
            <person name="Eisen J.A."/>
        </authorList>
    </citation>
    <scope>NUCLEOTIDE SEQUENCE [LARGE SCALE GENOMIC DNA]</scope>
    <source>
        <strain>SNP6</strain>
    </source>
</reference>
<gene>
    <name evidence="1" type="ordered locus">Arcve_0121</name>
</gene>
<evidence type="ECO:0000313" key="2">
    <source>
        <dbReference type="Proteomes" id="UP000008136"/>
    </source>
</evidence>
<sequence length="36" mass="4183">MGVYWCDLEKTYITKHSCRRIQCPIWVFNGGACFGV</sequence>
<evidence type="ECO:0000313" key="1">
    <source>
        <dbReference type="EMBL" id="AEA46162.1"/>
    </source>
</evidence>
<accession>F2KN61</accession>
<name>F2KN61_ARCVS</name>
<proteinExistence type="predicted"/>
<dbReference type="AlphaFoldDB" id="F2KN61"/>
<protein>
    <submittedName>
        <fullName evidence="1">Uncharacterized protein</fullName>
    </submittedName>
</protein>
<dbReference type="STRING" id="693661.Arcve_0121"/>
<dbReference type="EMBL" id="CP002588">
    <property type="protein sequence ID" value="AEA46162.1"/>
    <property type="molecule type" value="Genomic_DNA"/>
</dbReference>
<keyword evidence="2" id="KW-1185">Reference proteome</keyword>
<dbReference type="KEGG" id="ave:Arcve_0121"/>
<dbReference type="Proteomes" id="UP000008136">
    <property type="component" value="Chromosome"/>
</dbReference>